<dbReference type="Proteomes" id="UP000562124">
    <property type="component" value="Unassembled WGS sequence"/>
</dbReference>
<accession>A0A7Y0M218</accession>
<evidence type="ECO:0000259" key="4">
    <source>
        <dbReference type="PROSITE" id="PS51832"/>
    </source>
</evidence>
<dbReference type="PANTHER" id="PTHR45228:SF4">
    <property type="entry name" value="LIPOPROTEIN"/>
    <property type="match status" value="1"/>
</dbReference>
<keyword evidence="2" id="KW-0472">Membrane</keyword>
<keyword evidence="6" id="KW-1185">Reference proteome</keyword>
<dbReference type="EMBL" id="JABCJJ010000021">
    <property type="protein sequence ID" value="NMR21007.1"/>
    <property type="molecule type" value="Genomic_DNA"/>
</dbReference>
<dbReference type="SUPFAM" id="SSF109604">
    <property type="entry name" value="HD-domain/PDEase-like"/>
    <property type="match status" value="1"/>
</dbReference>
<keyword evidence="2" id="KW-1133">Transmembrane helix</keyword>
<evidence type="ECO:0000256" key="1">
    <source>
        <dbReference type="SAM" id="MobiDB-lite"/>
    </source>
</evidence>
<dbReference type="Pfam" id="PF13487">
    <property type="entry name" value="HD_5"/>
    <property type="match status" value="1"/>
</dbReference>
<dbReference type="PROSITE" id="PS51831">
    <property type="entry name" value="HD"/>
    <property type="match status" value="1"/>
</dbReference>
<keyword evidence="2" id="KW-0812">Transmembrane</keyword>
<protein>
    <submittedName>
        <fullName evidence="5">HD-GYP domain-containing protein</fullName>
    </submittedName>
</protein>
<feature type="domain" description="HD" evidence="3">
    <location>
        <begin position="155"/>
        <end position="278"/>
    </location>
</feature>
<dbReference type="InterPro" id="IPR052020">
    <property type="entry name" value="Cyclic_di-GMP/3'3'-cGAMP_PDE"/>
</dbReference>
<evidence type="ECO:0000259" key="3">
    <source>
        <dbReference type="PROSITE" id="PS51831"/>
    </source>
</evidence>
<sequence>MTSGPTQNYDDPTLGQWKPYPVLALAIRVGVVAVPPLVAVAFGLAAVRWAPPQRLGVNPWAWLVVEVAVATVLLLLLVRLARRALPLGTLLRLTVFFPDRAPSRFALAVRRYSPDALRRRIERVRAGRAPSDETYRHAAALLDLVASIGRHDPGTRRHSERVQAYAALIGAEMGLSEVECAELSWAALLHDVGKLRTPTHVLNTTGHPSAADWRLLSEHPAQGLEIAAPLAGWLGEWVNVIDQHHERWDGGGYPQGLAGTGISLGARIVAVADAFDVITSARPYKRPLSASAARAELARCSGEQFDPEVVRAFLAVGLGRLQRVAGPSSLLSGLPALGSVPMPSPTPFVGAAAHGSSAGVVAAAVSGVVATGLSLTGAAPAIGTADVVAAVASDAVAAESFPVVRGEPMTDGAPVVAEAVPEALPSPVTAPAPAAPGVAGHGAPSFPEVASKPGPAEPALTSSAPAPAVASEMSFSDGLADVGLVAGPGGVGVDADVAGVAVAEVDVGLRPRDLGASVGVGVLGNPLLGLDVGGPGLGVEVPRSRAGDPTA</sequence>
<comment type="caution">
    <text evidence="5">The sequence shown here is derived from an EMBL/GenBank/DDBJ whole genome shotgun (WGS) entry which is preliminary data.</text>
</comment>
<dbReference type="RefSeq" id="WP_169325384.1">
    <property type="nucleotide sequence ID" value="NZ_JABCJJ010000021.1"/>
</dbReference>
<reference evidence="5 6" key="1">
    <citation type="submission" date="2020-04" db="EMBL/GenBank/DDBJ databases">
        <title>Sequencing and Assembly of C. fimi.</title>
        <authorList>
            <person name="Ramsey A.R."/>
        </authorList>
    </citation>
    <scope>NUCLEOTIDE SEQUENCE [LARGE SCALE GENOMIC DNA]</scope>
    <source>
        <strain evidence="5 6">SB</strain>
    </source>
</reference>
<dbReference type="Gene3D" id="1.10.3210.10">
    <property type="entry name" value="Hypothetical protein af1432"/>
    <property type="match status" value="1"/>
</dbReference>
<dbReference type="NCBIfam" id="TIGR00277">
    <property type="entry name" value="HDIG"/>
    <property type="match status" value="1"/>
</dbReference>
<dbReference type="InterPro" id="IPR003607">
    <property type="entry name" value="HD/PDEase_dom"/>
</dbReference>
<gene>
    <name evidence="5" type="ORF">HIR71_12390</name>
</gene>
<proteinExistence type="predicted"/>
<dbReference type="CDD" id="cd00077">
    <property type="entry name" value="HDc"/>
    <property type="match status" value="1"/>
</dbReference>
<dbReference type="AlphaFoldDB" id="A0A7Y0M218"/>
<feature type="transmembrane region" description="Helical" evidence="2">
    <location>
        <begin position="20"/>
        <end position="47"/>
    </location>
</feature>
<feature type="region of interest" description="Disordered" evidence="1">
    <location>
        <begin position="427"/>
        <end position="464"/>
    </location>
</feature>
<evidence type="ECO:0000256" key="2">
    <source>
        <dbReference type="SAM" id="Phobius"/>
    </source>
</evidence>
<feature type="domain" description="HD-GYP" evidence="4">
    <location>
        <begin position="133"/>
        <end position="329"/>
    </location>
</feature>
<dbReference type="PROSITE" id="PS51832">
    <property type="entry name" value="HD_GYP"/>
    <property type="match status" value="1"/>
</dbReference>
<dbReference type="InterPro" id="IPR006675">
    <property type="entry name" value="HDIG_dom"/>
</dbReference>
<evidence type="ECO:0000313" key="5">
    <source>
        <dbReference type="EMBL" id="NMR21007.1"/>
    </source>
</evidence>
<dbReference type="InterPro" id="IPR037522">
    <property type="entry name" value="HD_GYP_dom"/>
</dbReference>
<name>A0A7Y0M218_CELFI</name>
<evidence type="ECO:0000313" key="6">
    <source>
        <dbReference type="Proteomes" id="UP000562124"/>
    </source>
</evidence>
<dbReference type="InterPro" id="IPR006674">
    <property type="entry name" value="HD_domain"/>
</dbReference>
<feature type="compositionally biased region" description="Low complexity" evidence="1">
    <location>
        <begin position="435"/>
        <end position="445"/>
    </location>
</feature>
<dbReference type="SMART" id="SM00471">
    <property type="entry name" value="HDc"/>
    <property type="match status" value="1"/>
</dbReference>
<feature type="transmembrane region" description="Helical" evidence="2">
    <location>
        <begin position="59"/>
        <end position="81"/>
    </location>
</feature>
<organism evidence="5 6">
    <name type="scientific">Cellulomonas fimi</name>
    <dbReference type="NCBI Taxonomy" id="1708"/>
    <lineage>
        <taxon>Bacteria</taxon>
        <taxon>Bacillati</taxon>
        <taxon>Actinomycetota</taxon>
        <taxon>Actinomycetes</taxon>
        <taxon>Micrococcales</taxon>
        <taxon>Cellulomonadaceae</taxon>
        <taxon>Cellulomonas</taxon>
    </lineage>
</organism>
<dbReference type="PANTHER" id="PTHR45228">
    <property type="entry name" value="CYCLIC DI-GMP PHOSPHODIESTERASE TM_0186-RELATED"/>
    <property type="match status" value="1"/>
</dbReference>